<dbReference type="AlphaFoldDB" id="A0A8K1LLF3"/>
<dbReference type="Proteomes" id="UP000796761">
    <property type="component" value="Unassembled WGS sequence"/>
</dbReference>
<dbReference type="EMBL" id="SWJQ01000243">
    <property type="protein sequence ID" value="TRZ17913.1"/>
    <property type="molecule type" value="Genomic_DNA"/>
</dbReference>
<reference evidence="1" key="1">
    <citation type="submission" date="2019-04" db="EMBL/GenBank/DDBJ databases">
        <title>Genome assembly of Zosterops borbonicus 15179.</title>
        <authorList>
            <person name="Leroy T."/>
            <person name="Anselmetti Y."/>
            <person name="Tilak M.-K."/>
            <person name="Nabholz B."/>
        </authorList>
    </citation>
    <scope>NUCLEOTIDE SEQUENCE</scope>
    <source>
        <strain evidence="1">HGM_15179</strain>
        <tissue evidence="1">Muscle</tissue>
    </source>
</reference>
<gene>
    <name evidence="1" type="ORF">HGM15179_009183</name>
</gene>
<proteinExistence type="predicted"/>
<protein>
    <submittedName>
        <fullName evidence="1">Uncharacterized protein</fullName>
    </submittedName>
</protein>
<sequence length="125" mass="14207">MFFAVGKYLGISKKNQKLFYDRKKGRTKRRLEDLETLETDTRYKVLHLGQGKPRHKSRLDEELAESNPTEKDLEVLVDEKLDTSQESLLAARKANGILGIIKRGVASKLRAVIVPLYSALMGLHL</sequence>
<comment type="caution">
    <text evidence="1">The sequence shown here is derived from an EMBL/GenBank/DDBJ whole genome shotgun (WGS) entry which is preliminary data.</text>
</comment>
<evidence type="ECO:0000313" key="2">
    <source>
        <dbReference type="Proteomes" id="UP000796761"/>
    </source>
</evidence>
<keyword evidence="2" id="KW-1185">Reference proteome</keyword>
<name>A0A8K1LLF3_9PASS</name>
<accession>A0A8K1LLF3</accession>
<evidence type="ECO:0000313" key="1">
    <source>
        <dbReference type="EMBL" id="TRZ17913.1"/>
    </source>
</evidence>
<organism evidence="1 2">
    <name type="scientific">Zosterops borbonicus</name>
    <dbReference type="NCBI Taxonomy" id="364589"/>
    <lineage>
        <taxon>Eukaryota</taxon>
        <taxon>Metazoa</taxon>
        <taxon>Chordata</taxon>
        <taxon>Craniata</taxon>
        <taxon>Vertebrata</taxon>
        <taxon>Euteleostomi</taxon>
        <taxon>Archelosauria</taxon>
        <taxon>Archosauria</taxon>
        <taxon>Dinosauria</taxon>
        <taxon>Saurischia</taxon>
        <taxon>Theropoda</taxon>
        <taxon>Coelurosauria</taxon>
        <taxon>Aves</taxon>
        <taxon>Neognathae</taxon>
        <taxon>Neoaves</taxon>
        <taxon>Telluraves</taxon>
        <taxon>Australaves</taxon>
        <taxon>Passeriformes</taxon>
        <taxon>Sylvioidea</taxon>
        <taxon>Zosteropidae</taxon>
        <taxon>Zosterops</taxon>
    </lineage>
</organism>
<dbReference type="OrthoDB" id="8939918at2759"/>